<keyword evidence="7" id="KW-1185">Reference proteome</keyword>
<evidence type="ECO:0000256" key="3">
    <source>
        <dbReference type="ARBA" id="ARBA00022490"/>
    </source>
</evidence>
<gene>
    <name evidence="6" type="ORF">LXO92_08320</name>
</gene>
<keyword evidence="3" id="KW-0963">Cytoplasm</keyword>
<organism evidence="6 7">
    <name type="scientific">Legionella resiliens</name>
    <dbReference type="NCBI Taxonomy" id="2905958"/>
    <lineage>
        <taxon>Bacteria</taxon>
        <taxon>Pseudomonadati</taxon>
        <taxon>Pseudomonadota</taxon>
        <taxon>Gammaproteobacteria</taxon>
        <taxon>Legionellales</taxon>
        <taxon>Legionellaceae</taxon>
        <taxon>Legionella</taxon>
    </lineage>
</organism>
<comment type="subcellular location">
    <subcellularLocation>
        <location evidence="1">Cytoplasm</location>
    </subcellularLocation>
</comment>
<proteinExistence type="inferred from homology"/>
<dbReference type="RefSeq" id="WP_182352193.1">
    <property type="nucleotide sequence ID" value="NZ_JAJSPM010000005.1"/>
</dbReference>
<dbReference type="PANTHER" id="PTHR47892">
    <property type="entry name" value="UNIVERSAL STRESS PROTEIN E"/>
    <property type="match status" value="1"/>
</dbReference>
<accession>A0ABS8X5F5</accession>
<comment type="function">
    <text evidence="4">Required for resistance to DNA-damaging agents.</text>
</comment>
<evidence type="ECO:0000256" key="1">
    <source>
        <dbReference type="ARBA" id="ARBA00004496"/>
    </source>
</evidence>
<dbReference type="Proteomes" id="UP001320170">
    <property type="component" value="Unassembled WGS sequence"/>
</dbReference>
<evidence type="ECO:0000313" key="7">
    <source>
        <dbReference type="Proteomes" id="UP001320170"/>
    </source>
</evidence>
<comment type="caution">
    <text evidence="6">The sequence shown here is derived from an EMBL/GenBank/DDBJ whole genome shotgun (WGS) entry which is preliminary data.</text>
</comment>
<dbReference type="Pfam" id="PF00582">
    <property type="entry name" value="Usp"/>
    <property type="match status" value="1"/>
</dbReference>
<evidence type="ECO:0000313" key="6">
    <source>
        <dbReference type="EMBL" id="MCE3532378.1"/>
    </source>
</evidence>
<protein>
    <submittedName>
        <fullName evidence="6">Universal stress protein</fullName>
    </submittedName>
</protein>
<evidence type="ECO:0000259" key="5">
    <source>
        <dbReference type="Pfam" id="PF00582"/>
    </source>
</evidence>
<dbReference type="Gene3D" id="3.40.50.12370">
    <property type="match status" value="1"/>
</dbReference>
<dbReference type="InterPro" id="IPR006016">
    <property type="entry name" value="UspA"/>
</dbReference>
<reference evidence="6 7" key="1">
    <citation type="journal article" date="2024" name="Pathogens">
        <title>Characterization of a Novel Species of Legionella Isolated from a Healthcare Facility: Legionella resiliens sp. nov.</title>
        <authorList>
            <person name="Cristino S."/>
            <person name="Pascale M.R."/>
            <person name="Marino F."/>
            <person name="Derelitto C."/>
            <person name="Salaris S."/>
            <person name="Orsini M."/>
            <person name="Squarzoni S."/>
            <person name="Grottola A."/>
            <person name="Girolamini L."/>
        </authorList>
    </citation>
    <scope>NUCLEOTIDE SEQUENCE [LARGE SCALE GENOMIC DNA]</scope>
    <source>
        <strain evidence="6 7">8cVS16</strain>
    </source>
</reference>
<dbReference type="PANTHER" id="PTHR47892:SF1">
    <property type="entry name" value="UNIVERSAL STRESS PROTEIN E"/>
    <property type="match status" value="1"/>
</dbReference>
<sequence length="309" mass="35121">MNQFHNILFVSHGIKDEMETLQLVLRLAFENKAELRILIICPPFPDTLSEYKPSYEAFLIDKMNKTIQSAKSDFTLKDIPIQIEANCTSRPDIQIIRYVLQNSHDLLIKEAETPEGKGFKALDMALLRKCPCATLLHRPLKHAQQNIRIAVAIDPKDEEPATQNLSLRLLEFAHSMSSFYKTKLHIISCWDFVLENYFRDSGWIKIPEAEITKMVAQEKFSHGLLLRDLIKRSQISGEYQIEISRGQPEELIPSIIAQKKFDILVMGTLARTGILGFIIGNTAENILQKISCSLLALKPPGFVSPVKAY</sequence>
<evidence type="ECO:0000256" key="2">
    <source>
        <dbReference type="ARBA" id="ARBA00008791"/>
    </source>
</evidence>
<name>A0ABS8X5F5_9GAMM</name>
<comment type="similarity">
    <text evidence="2">Belongs to the universal stress protein A family.</text>
</comment>
<evidence type="ECO:0000256" key="4">
    <source>
        <dbReference type="ARBA" id="ARBA00037131"/>
    </source>
</evidence>
<feature type="domain" description="UspA" evidence="5">
    <location>
        <begin position="148"/>
        <end position="297"/>
    </location>
</feature>
<dbReference type="EMBL" id="JAJTND010000004">
    <property type="protein sequence ID" value="MCE3532378.1"/>
    <property type="molecule type" value="Genomic_DNA"/>
</dbReference>
<dbReference type="CDD" id="cd23660">
    <property type="entry name" value="USP-E_repeat2"/>
    <property type="match status" value="1"/>
</dbReference>
<dbReference type="SUPFAM" id="SSF52402">
    <property type="entry name" value="Adenine nucleotide alpha hydrolases-like"/>
    <property type="match status" value="2"/>
</dbReference>